<reference evidence="2 3" key="1">
    <citation type="submission" date="2019-09" db="EMBL/GenBank/DDBJ databases">
        <title>Wenzhouxiangella sp. Genome sequencing and assembly.</title>
        <authorList>
            <person name="Zhang R."/>
        </authorList>
    </citation>
    <scope>NUCLEOTIDE SEQUENCE [LARGE SCALE GENOMIC DNA]</scope>
    <source>
        <strain evidence="2 3">W260</strain>
    </source>
</reference>
<keyword evidence="2" id="KW-0378">Hydrolase</keyword>
<proteinExistence type="predicted"/>
<feature type="signal peptide" evidence="1">
    <location>
        <begin position="1"/>
        <end position="22"/>
    </location>
</feature>
<dbReference type="RefSeq" id="WP_150864785.1">
    <property type="nucleotide sequence ID" value="NZ_VYXP01000007.1"/>
</dbReference>
<evidence type="ECO:0000313" key="2">
    <source>
        <dbReference type="EMBL" id="KAA9130481.1"/>
    </source>
</evidence>
<sequence length="351" mass="38755">MTGTFPRAMVLGLCALLASACAGPGYYAQAVGGHLSLMNDRQDVDGYLAQAGPGDPLAERILVARDVLSYAERQLALPADDAYSQVVVTGHDAVVWNVVAAPPLSLVPREWCFIVAGCVPYRGYYDPDDAEAFAARLRQRGDDVIVSPASAYSTLGWFDDPLLDTWLDAPDPYLAGTLVHELAHRRLYVAGDTAFSESYASFVESAGVSRWLQDTGRGEQVAAWQRRKAMSAQWRQLVDRYRGQLANLYATTRPEGERLAAKAELFGALRRDYDRLRNDEWQGSDPWRWFFDAGANNAGMALVSQYQGGHCAFEQLFENSDGDFERFHQAAASIAGRDADTRARWLETPCP</sequence>
<protein>
    <submittedName>
        <fullName evidence="2">Aminopeptidase</fullName>
    </submittedName>
</protein>
<comment type="caution">
    <text evidence="2">The sequence shown here is derived from an EMBL/GenBank/DDBJ whole genome shotgun (WGS) entry which is preliminary data.</text>
</comment>
<dbReference type="Pfam" id="PF10023">
    <property type="entry name" value="Aminopep"/>
    <property type="match status" value="1"/>
</dbReference>
<dbReference type="GO" id="GO:0004177">
    <property type="term" value="F:aminopeptidase activity"/>
    <property type="evidence" value="ECO:0007669"/>
    <property type="project" value="UniProtKB-KW"/>
</dbReference>
<dbReference type="EMBL" id="VYXP01000007">
    <property type="protein sequence ID" value="KAA9130481.1"/>
    <property type="molecule type" value="Genomic_DNA"/>
</dbReference>
<keyword evidence="2" id="KW-0031">Aminopeptidase</keyword>
<dbReference type="PIRSF" id="PIRSF029285">
    <property type="entry name" value="Aminopept"/>
    <property type="match status" value="1"/>
</dbReference>
<keyword evidence="2" id="KW-0645">Protease</keyword>
<feature type="chain" id="PRO_5024367764" evidence="1">
    <location>
        <begin position="23"/>
        <end position="351"/>
    </location>
</feature>
<name>A0A5N0T6Q5_9GAMM</name>
<dbReference type="InterPro" id="IPR014553">
    <property type="entry name" value="Aminopept"/>
</dbReference>
<keyword evidence="1" id="KW-0732">Signal</keyword>
<evidence type="ECO:0000256" key="1">
    <source>
        <dbReference type="SAM" id="SignalP"/>
    </source>
</evidence>
<dbReference type="PROSITE" id="PS51257">
    <property type="entry name" value="PROKAR_LIPOPROTEIN"/>
    <property type="match status" value="1"/>
</dbReference>
<dbReference type="Proteomes" id="UP000325372">
    <property type="component" value="Unassembled WGS sequence"/>
</dbReference>
<accession>A0A5N0T6Q5</accession>
<organism evidence="2 3">
    <name type="scientific">Marinihelvus fidelis</name>
    <dbReference type="NCBI Taxonomy" id="2613842"/>
    <lineage>
        <taxon>Bacteria</taxon>
        <taxon>Pseudomonadati</taxon>
        <taxon>Pseudomonadota</taxon>
        <taxon>Gammaproteobacteria</taxon>
        <taxon>Chromatiales</taxon>
        <taxon>Wenzhouxiangellaceae</taxon>
        <taxon>Marinihelvus</taxon>
    </lineage>
</organism>
<gene>
    <name evidence="2" type="ORF">F3N42_12365</name>
</gene>
<dbReference type="AlphaFoldDB" id="A0A5N0T6Q5"/>
<keyword evidence="3" id="KW-1185">Reference proteome</keyword>
<evidence type="ECO:0000313" key="3">
    <source>
        <dbReference type="Proteomes" id="UP000325372"/>
    </source>
</evidence>